<keyword evidence="7" id="KW-1185">Reference proteome</keyword>
<evidence type="ECO:0000313" key="6">
    <source>
        <dbReference type="EMBL" id="CAG8590023.1"/>
    </source>
</evidence>
<keyword evidence="3" id="KW-0560">Oxidoreductase</keyword>
<dbReference type="Gene3D" id="3.30.70.2520">
    <property type="match status" value="1"/>
</dbReference>
<evidence type="ECO:0000256" key="3">
    <source>
        <dbReference type="ARBA" id="ARBA00023002"/>
    </source>
</evidence>
<sequence length="527" mass="59003">MASVFKKIQQDIDAKIHKTKEFLSHEKDWHNLSGSVHLTTEKIFHPRTVDDCKRVVRKAAKHSKHIRVAASGHAFSSLCSTKDYLIITNNLTKITISAHEKYGHVVIAEAGAKLGNIEKALSEHTPPLMLKTGGLFKEQTVGGAVSVGATGMQVSSASISDDVVALKVITADQQVVDFTEEKDPLEMNAARLSLGLFGIIHTVTLRTRPLQHALLIDSVLPLSNTLNETNISSLISYKEALELVYFPFSSPTFTVADDVIWVRSLVKTDETPSNEKIEDTLWGNYNVKFNEPLFRFIVNNPSATPHLVNLLFKAGVKEKKIVVAGGEAYSLNGTIDSVQYVGVEFVIKVNGYRTVVDALNEVVGKVMSTRYNLTSYEDMTRAQGKSNNERKKIYERAQKDEFPINLPIRIRFIKASQALLSPLYDSNPSTTFAVIDLMSVRDTKGYQDFVDSVSQTWAKKYDAHTTWSSYWEKIPEIFPQTRASLGDRRNQFNKFRTKYDPNGMFFDNESLKRVLLGAGDEANLDEE</sequence>
<accession>A0A9N9G952</accession>
<dbReference type="Pfam" id="PF04030">
    <property type="entry name" value="ALO"/>
    <property type="match status" value="1"/>
</dbReference>
<dbReference type="InterPro" id="IPR016166">
    <property type="entry name" value="FAD-bd_PCMH"/>
</dbReference>
<proteinExistence type="predicted"/>
<dbReference type="EC" id="1.1.3.37" evidence="2"/>
<dbReference type="InterPro" id="IPR010031">
    <property type="entry name" value="FAD_lactone_oxidase-like"/>
</dbReference>
<dbReference type="PROSITE" id="PS51387">
    <property type="entry name" value="FAD_PCMH"/>
    <property type="match status" value="1"/>
</dbReference>
<dbReference type="Pfam" id="PF01565">
    <property type="entry name" value="FAD_binding_4"/>
    <property type="match status" value="1"/>
</dbReference>
<dbReference type="InterPro" id="IPR016169">
    <property type="entry name" value="FAD-bd_PCMH_sub2"/>
</dbReference>
<comment type="pathway">
    <text evidence="1">Cofactor biosynthesis; D-erythroascorbate biosynthesis; dehydro-D-arabinono-1,4-lactone from D-arabinose: step 2/2.</text>
</comment>
<comment type="caution">
    <text evidence="6">The sequence shown here is derived from an EMBL/GenBank/DDBJ whole genome shotgun (WGS) entry which is preliminary data.</text>
</comment>
<protein>
    <recommendedName>
        <fullName evidence="2">D-arabinono-1,4-lactone oxidase</fullName>
        <ecNumber evidence="2">1.1.3.37</ecNumber>
    </recommendedName>
    <alternativeName>
        <fullName evidence="4">L-galactono-gamma-lactone oxidase</fullName>
    </alternativeName>
</protein>
<dbReference type="PIRSF" id="PIRSF000136">
    <property type="entry name" value="LGO_GLO"/>
    <property type="match status" value="1"/>
</dbReference>
<dbReference type="InterPro" id="IPR007173">
    <property type="entry name" value="ALO_C"/>
</dbReference>
<dbReference type="GO" id="GO:0003885">
    <property type="term" value="F:D-arabinono-1,4-lactone oxidase activity"/>
    <property type="evidence" value="ECO:0007669"/>
    <property type="project" value="UniProtKB-EC"/>
</dbReference>
<dbReference type="SUPFAM" id="SSF56176">
    <property type="entry name" value="FAD-binding/transporter-associated domain-like"/>
    <property type="match status" value="1"/>
</dbReference>
<evidence type="ECO:0000256" key="2">
    <source>
        <dbReference type="ARBA" id="ARBA00013136"/>
    </source>
</evidence>
<evidence type="ECO:0000313" key="7">
    <source>
        <dbReference type="Proteomes" id="UP000789572"/>
    </source>
</evidence>
<dbReference type="PANTHER" id="PTHR43762">
    <property type="entry name" value="L-GULONOLACTONE OXIDASE"/>
    <property type="match status" value="1"/>
</dbReference>
<dbReference type="Gene3D" id="3.30.43.10">
    <property type="entry name" value="Uridine Diphospho-n-acetylenolpyruvylglucosamine Reductase, domain 2"/>
    <property type="match status" value="1"/>
</dbReference>
<dbReference type="AlphaFoldDB" id="A0A9N9G952"/>
<evidence type="ECO:0000256" key="1">
    <source>
        <dbReference type="ARBA" id="ARBA00005083"/>
    </source>
</evidence>
<reference evidence="6" key="1">
    <citation type="submission" date="2021-06" db="EMBL/GenBank/DDBJ databases">
        <authorList>
            <person name="Kallberg Y."/>
            <person name="Tangrot J."/>
            <person name="Rosling A."/>
        </authorList>
    </citation>
    <scope>NUCLEOTIDE SEQUENCE</scope>
    <source>
        <strain evidence="6">IA702</strain>
    </source>
</reference>
<dbReference type="Gene3D" id="3.30.465.10">
    <property type="match status" value="1"/>
</dbReference>
<dbReference type="Proteomes" id="UP000789572">
    <property type="component" value="Unassembled WGS sequence"/>
</dbReference>
<dbReference type="InterPro" id="IPR036318">
    <property type="entry name" value="FAD-bd_PCMH-like_sf"/>
</dbReference>
<dbReference type="GO" id="GO:0016020">
    <property type="term" value="C:membrane"/>
    <property type="evidence" value="ECO:0007669"/>
    <property type="project" value="InterPro"/>
</dbReference>
<dbReference type="InterPro" id="IPR006094">
    <property type="entry name" value="Oxid_FAD_bind_N"/>
</dbReference>
<organism evidence="6 7">
    <name type="scientific">Paraglomus occultum</name>
    <dbReference type="NCBI Taxonomy" id="144539"/>
    <lineage>
        <taxon>Eukaryota</taxon>
        <taxon>Fungi</taxon>
        <taxon>Fungi incertae sedis</taxon>
        <taxon>Mucoromycota</taxon>
        <taxon>Glomeromycotina</taxon>
        <taxon>Glomeromycetes</taxon>
        <taxon>Paraglomerales</taxon>
        <taxon>Paraglomeraceae</taxon>
        <taxon>Paraglomus</taxon>
    </lineage>
</organism>
<name>A0A9N9G952_9GLOM</name>
<evidence type="ECO:0000259" key="5">
    <source>
        <dbReference type="PROSITE" id="PS51387"/>
    </source>
</evidence>
<dbReference type="InterPro" id="IPR016167">
    <property type="entry name" value="FAD-bd_PCMH_sub1"/>
</dbReference>
<evidence type="ECO:0000256" key="4">
    <source>
        <dbReference type="ARBA" id="ARBA00033418"/>
    </source>
</evidence>
<feature type="domain" description="FAD-binding PCMH-type" evidence="5">
    <location>
        <begin position="36"/>
        <end position="210"/>
    </location>
</feature>
<dbReference type="OrthoDB" id="610608at2759"/>
<dbReference type="PANTHER" id="PTHR43762:SF1">
    <property type="entry name" value="D-ARABINONO-1,4-LACTONE OXIDASE"/>
    <property type="match status" value="1"/>
</dbReference>
<dbReference type="GO" id="GO:0071949">
    <property type="term" value="F:FAD binding"/>
    <property type="evidence" value="ECO:0007669"/>
    <property type="project" value="InterPro"/>
</dbReference>
<gene>
    <name evidence="6" type="ORF">POCULU_LOCUS6925</name>
</gene>
<dbReference type="EMBL" id="CAJVPJ010001408">
    <property type="protein sequence ID" value="CAG8590023.1"/>
    <property type="molecule type" value="Genomic_DNA"/>
</dbReference>